<evidence type="ECO:0000313" key="5">
    <source>
        <dbReference type="EMBL" id="RAR72957.1"/>
    </source>
</evidence>
<feature type="domain" description="Bacterial Ig-like" evidence="3">
    <location>
        <begin position="145"/>
        <end position="229"/>
    </location>
</feature>
<dbReference type="Pfam" id="PF16640">
    <property type="entry name" value="Big_3_5"/>
    <property type="match status" value="2"/>
</dbReference>
<keyword evidence="1" id="KW-0677">Repeat</keyword>
<dbReference type="PANTHER" id="PTHR32305:SF15">
    <property type="entry name" value="PROTEIN RHSA-RELATED"/>
    <property type="match status" value="1"/>
</dbReference>
<dbReference type="InterPro" id="IPR032109">
    <property type="entry name" value="Big_3_5"/>
</dbReference>
<dbReference type="InterPro" id="IPR031325">
    <property type="entry name" value="RHS_repeat"/>
</dbReference>
<evidence type="ECO:0000313" key="6">
    <source>
        <dbReference type="Proteomes" id="UP000248856"/>
    </source>
</evidence>
<dbReference type="InterPro" id="IPR013783">
    <property type="entry name" value="Ig-like_fold"/>
</dbReference>
<organism evidence="5 6">
    <name type="scientific">Paracidovorax anthurii</name>
    <dbReference type="NCBI Taxonomy" id="78229"/>
    <lineage>
        <taxon>Bacteria</taxon>
        <taxon>Pseudomonadati</taxon>
        <taxon>Pseudomonadota</taxon>
        <taxon>Betaproteobacteria</taxon>
        <taxon>Burkholderiales</taxon>
        <taxon>Comamonadaceae</taxon>
        <taxon>Paracidovorax</taxon>
    </lineage>
</organism>
<feature type="signal peptide" evidence="2">
    <location>
        <begin position="1"/>
        <end position="42"/>
    </location>
</feature>
<dbReference type="Proteomes" id="UP000248856">
    <property type="component" value="Unassembled WGS sequence"/>
</dbReference>
<proteinExistence type="predicted"/>
<feature type="domain" description="Bacterial Ig-like" evidence="3">
    <location>
        <begin position="52"/>
        <end position="134"/>
    </location>
</feature>
<comment type="caution">
    <text evidence="5">The sequence shown here is derived from an EMBL/GenBank/DDBJ whole genome shotgun (WGS) entry which is preliminary data.</text>
</comment>
<evidence type="ECO:0000256" key="2">
    <source>
        <dbReference type="SAM" id="SignalP"/>
    </source>
</evidence>
<accession>A0A328YQY7</accession>
<gene>
    <name evidence="5" type="ORF">AX018_10743</name>
</gene>
<dbReference type="InterPro" id="IPR050708">
    <property type="entry name" value="T6SS_VgrG/RHS"/>
</dbReference>
<dbReference type="Pfam" id="PF25023">
    <property type="entry name" value="TEN_YD-shell"/>
    <property type="match status" value="1"/>
</dbReference>
<dbReference type="OrthoDB" id="8552614at2"/>
<dbReference type="RefSeq" id="WP_111882255.1">
    <property type="nucleotide sequence ID" value="NZ_CBCSGC010000106.1"/>
</dbReference>
<keyword evidence="6" id="KW-1185">Reference proteome</keyword>
<evidence type="ECO:0000256" key="1">
    <source>
        <dbReference type="ARBA" id="ARBA00022737"/>
    </source>
</evidence>
<feature type="chain" id="PRO_5016437660" evidence="2">
    <location>
        <begin position="43"/>
        <end position="840"/>
    </location>
</feature>
<dbReference type="NCBIfam" id="TIGR01643">
    <property type="entry name" value="YD_repeat_2x"/>
    <property type="match status" value="4"/>
</dbReference>
<evidence type="ECO:0000259" key="4">
    <source>
        <dbReference type="Pfam" id="PF25023"/>
    </source>
</evidence>
<feature type="domain" description="Teneurin-like YD-shell" evidence="4">
    <location>
        <begin position="564"/>
        <end position="801"/>
    </location>
</feature>
<keyword evidence="2" id="KW-0732">Signal</keyword>
<name>A0A328YQY7_9BURK</name>
<dbReference type="InterPro" id="IPR006530">
    <property type="entry name" value="YD"/>
</dbReference>
<evidence type="ECO:0000259" key="3">
    <source>
        <dbReference type="Pfam" id="PF16640"/>
    </source>
</evidence>
<sequence>MFVSMKPALANKAALFDARPFLRHLFFVLCCCLVPWCTQAQAQTKTTTDLALASSTITAGQSTTLTATVKPSAARGTVRFMNGNTSVGTATLNSTGVASLSAAFTAVGTQNLTAVYAGSSTYATSTSAAKQLTVKANTTASTLVLSATPTSSVANEAVTLRATINPSTATGTVTFKDGTASLGTATLSAGVATLKSSFATAGSHALSASYAGNATVSASSSNVLSFTVASAPIALPSPPVSPAPVVSQAYDAQGNPTVATQAPDIPDLALTTNTAYDALGRPKTVTDPSGNNTVISYSSGNQVSSVLDGIGATTQYDRDGLGQVKQQRSPDTGTTNLSYDEAGNLLTSTDSRGVLTTNTYDAINRLSSSTFSQAGQPNQSYAWLYDQTGGNFTNGIGRLTTISFPEGATTYAYNAQGRVTKAQQTLNPNSATNPKAVVLSTFYEYDAAGNLTGMTYPSGRKLSIGYAGGLPSAVSLSKDASSSATPLVTGLRYAPFGAAQSWNWVTNNGLAAHSRVMDTNGRLVRYPLGEYLRDVSYDGAGRITAYTHYRAASGATSGSVANQLDQQFSYNNAGRLIQVSTTQGGWTYMYDGNGNRINVTVNNGVPSWYNLKSKSNQLASIDKPPVTLTYDAAGNTTSDGSFTLQYDLRGRLAKVTNAQGSTSYTYDNNGLRVRKSNGTASGTTVFAYDAEGHMLGEYDGSGNPIREIVWLGDMPLAVFTPDAAMGANASTAAPQIFYIHADHLNTPRVVVDKANTVRWRWMSEPFGTTAAETSPAGQADFVFNLRFPGQYYDVESGIHHNWNWDYAPGMLRVIRLGCRGETVPMLTWGVILWHSLIPSG</sequence>
<dbReference type="EMBL" id="QLTA01000074">
    <property type="protein sequence ID" value="RAR72957.1"/>
    <property type="molecule type" value="Genomic_DNA"/>
</dbReference>
<dbReference type="Gene3D" id="2.180.10.10">
    <property type="entry name" value="RHS repeat-associated core"/>
    <property type="match status" value="1"/>
</dbReference>
<dbReference type="AlphaFoldDB" id="A0A328YQY7"/>
<dbReference type="Gene3D" id="2.60.40.10">
    <property type="entry name" value="Immunoglobulins"/>
    <property type="match status" value="2"/>
</dbReference>
<dbReference type="Pfam" id="PF05593">
    <property type="entry name" value="RHS_repeat"/>
    <property type="match status" value="1"/>
</dbReference>
<dbReference type="InterPro" id="IPR056823">
    <property type="entry name" value="TEN-like_YD-shell"/>
</dbReference>
<protein>
    <submittedName>
        <fullName evidence="5">YD repeat-containing protein</fullName>
    </submittedName>
</protein>
<reference evidence="5 6" key="1">
    <citation type="submission" date="2018-06" db="EMBL/GenBank/DDBJ databases">
        <title>Genomic Encyclopedia of Archaeal and Bacterial Type Strains, Phase II (KMG-II): from individual species to whole genera.</title>
        <authorList>
            <person name="Goeker M."/>
        </authorList>
    </citation>
    <scope>NUCLEOTIDE SEQUENCE [LARGE SCALE GENOMIC DNA]</scope>
    <source>
        <strain evidence="5 6">CFPB 3232</strain>
    </source>
</reference>
<dbReference type="PANTHER" id="PTHR32305">
    <property type="match status" value="1"/>
</dbReference>